<name>A0A382RYA1_9ZZZZ</name>
<protein>
    <submittedName>
        <fullName evidence="2">Uncharacterized protein</fullName>
    </submittedName>
</protein>
<feature type="non-terminal residue" evidence="2">
    <location>
        <position position="32"/>
    </location>
</feature>
<reference evidence="2" key="1">
    <citation type="submission" date="2018-05" db="EMBL/GenBank/DDBJ databases">
        <authorList>
            <person name="Lanie J.A."/>
            <person name="Ng W.-L."/>
            <person name="Kazmierczak K.M."/>
            <person name="Andrzejewski T.M."/>
            <person name="Davidsen T.M."/>
            <person name="Wayne K.J."/>
            <person name="Tettelin H."/>
            <person name="Glass J.I."/>
            <person name="Rusch D."/>
            <person name="Podicherti R."/>
            <person name="Tsui H.-C.T."/>
            <person name="Winkler M.E."/>
        </authorList>
    </citation>
    <scope>NUCLEOTIDE SEQUENCE</scope>
</reference>
<dbReference type="EMBL" id="UINC01125073">
    <property type="protein sequence ID" value="SVD02656.1"/>
    <property type="molecule type" value="Genomic_DNA"/>
</dbReference>
<feature type="non-terminal residue" evidence="2">
    <location>
        <position position="1"/>
    </location>
</feature>
<organism evidence="2">
    <name type="scientific">marine metagenome</name>
    <dbReference type="NCBI Taxonomy" id="408172"/>
    <lineage>
        <taxon>unclassified sequences</taxon>
        <taxon>metagenomes</taxon>
        <taxon>ecological metagenomes</taxon>
    </lineage>
</organism>
<evidence type="ECO:0000313" key="2">
    <source>
        <dbReference type="EMBL" id="SVD02656.1"/>
    </source>
</evidence>
<sequence length="32" mass="3719">SFGTRRSWVQIPPTRPRGLGRLVRRSTTNPRL</sequence>
<feature type="region of interest" description="Disordered" evidence="1">
    <location>
        <begin position="1"/>
        <end position="32"/>
    </location>
</feature>
<proteinExistence type="predicted"/>
<evidence type="ECO:0000256" key="1">
    <source>
        <dbReference type="SAM" id="MobiDB-lite"/>
    </source>
</evidence>
<dbReference type="AlphaFoldDB" id="A0A382RYA1"/>
<gene>
    <name evidence="2" type="ORF">METZ01_LOCUS355510</name>
</gene>
<accession>A0A382RYA1</accession>